<evidence type="ECO:0000256" key="1">
    <source>
        <dbReference type="SAM" id="MobiDB-lite"/>
    </source>
</evidence>
<feature type="compositionally biased region" description="Polar residues" evidence="1">
    <location>
        <begin position="10"/>
        <end position="19"/>
    </location>
</feature>
<dbReference type="EMBL" id="CAUYUJ010012266">
    <property type="protein sequence ID" value="CAK0833653.1"/>
    <property type="molecule type" value="Genomic_DNA"/>
</dbReference>
<evidence type="ECO:0000259" key="3">
    <source>
        <dbReference type="PROSITE" id="PS50948"/>
    </source>
</evidence>
<keyword evidence="2" id="KW-1133">Transmembrane helix</keyword>
<dbReference type="Proteomes" id="UP001189429">
    <property type="component" value="Unassembled WGS sequence"/>
</dbReference>
<protein>
    <recommendedName>
        <fullName evidence="3">Apple domain-containing protein</fullName>
    </recommendedName>
</protein>
<keyword evidence="2" id="KW-0812">Transmembrane</keyword>
<reference evidence="4" key="1">
    <citation type="submission" date="2023-10" db="EMBL/GenBank/DDBJ databases">
        <authorList>
            <person name="Chen Y."/>
            <person name="Shah S."/>
            <person name="Dougan E. K."/>
            <person name="Thang M."/>
            <person name="Chan C."/>
        </authorList>
    </citation>
    <scope>NUCLEOTIDE SEQUENCE [LARGE SCALE GENOMIC DNA]</scope>
</reference>
<feature type="region of interest" description="Disordered" evidence="1">
    <location>
        <begin position="1"/>
        <end position="25"/>
    </location>
</feature>
<evidence type="ECO:0000313" key="5">
    <source>
        <dbReference type="Proteomes" id="UP001189429"/>
    </source>
</evidence>
<keyword evidence="5" id="KW-1185">Reference proteome</keyword>
<evidence type="ECO:0000256" key="2">
    <source>
        <dbReference type="SAM" id="Phobius"/>
    </source>
</evidence>
<feature type="transmembrane region" description="Helical" evidence="2">
    <location>
        <begin position="45"/>
        <end position="65"/>
    </location>
</feature>
<proteinExistence type="predicted"/>
<organism evidence="4 5">
    <name type="scientific">Prorocentrum cordatum</name>
    <dbReference type="NCBI Taxonomy" id="2364126"/>
    <lineage>
        <taxon>Eukaryota</taxon>
        <taxon>Sar</taxon>
        <taxon>Alveolata</taxon>
        <taxon>Dinophyceae</taxon>
        <taxon>Prorocentrales</taxon>
        <taxon>Prorocentraceae</taxon>
        <taxon>Prorocentrum</taxon>
    </lineage>
</organism>
<gene>
    <name evidence="4" type="ORF">PCOR1329_LOCUS31278</name>
</gene>
<sequence>MGALDRSCEASHSSDTAAESETDDQRALLTRPEKAAVPAGARRSFVVGGTAAVVLAVGVLALVAAPGRSVPRASADWAISAASPLPGRENRAFCRNWEVIRLALLQGVPSVELCSQKCRDLAGCTSFSYQPGACKALSGRGRCYLWSGECDHWANECWDTYNLSERERKPASWRKTASRYGCSNWKEAKIANSTIEISASACASKCADTKGCVGVNFQPGHCSGSEMMQKGSCYMWKQRCLPEYNSCWDLYEELVSTVLVSPSSVGDLSLDVESEDGFEIGDRVFIQSALFTEIRILVGVGPLMFADGAALDHDFPAGSTVTTPIKPIEPNKSRQLHSLA</sequence>
<dbReference type="InterPro" id="IPR003609">
    <property type="entry name" value="Pan_app"/>
</dbReference>
<comment type="caution">
    <text evidence="4">The sequence shown here is derived from an EMBL/GenBank/DDBJ whole genome shotgun (WGS) entry which is preliminary data.</text>
</comment>
<dbReference type="Pfam" id="PF14295">
    <property type="entry name" value="PAN_4"/>
    <property type="match status" value="2"/>
</dbReference>
<accession>A0ABN9SPJ6</accession>
<dbReference type="PROSITE" id="PS50948">
    <property type="entry name" value="PAN"/>
    <property type="match status" value="1"/>
</dbReference>
<feature type="domain" description="Apple" evidence="3">
    <location>
        <begin position="94"/>
        <end position="157"/>
    </location>
</feature>
<keyword evidence="2" id="KW-0472">Membrane</keyword>
<name>A0ABN9SPJ6_9DINO</name>
<dbReference type="Gene3D" id="3.50.4.10">
    <property type="entry name" value="Hepatocyte Growth Factor"/>
    <property type="match status" value="1"/>
</dbReference>
<evidence type="ECO:0000313" key="4">
    <source>
        <dbReference type="EMBL" id="CAK0833653.1"/>
    </source>
</evidence>